<evidence type="ECO:0000256" key="3">
    <source>
        <dbReference type="ARBA" id="ARBA00022723"/>
    </source>
</evidence>
<sequence length="285" mass="33278">MPSIAIVSTSNPDFVTPLVTLYRSILINNLTNTFNFYVFTDHLTTENQLQLKRLELEYVNCAKINFLTVDEALFKGVVTDDRIIKSAYYRIYAANLLPKLDRILYLDCDLICTSSLEALWNTPLNGKIIAAVEDAGYVDRLAEMGVKAQHNFYFNSGVMLIDLKRWRENNMTEKVMTFIKRHPEKLQYHDQDALNAVLADKWYYLHPKYNMQSRLIRREQVHPLPPAELLAEEARQAPILIHYSGRSKPWLEFGVRPHPLRNEYWKYAPKMLRLTSNQHSNQQIS</sequence>
<keyword evidence="5" id="KW-1185">Reference proteome</keyword>
<dbReference type="EMBL" id="JBHSSL010000110">
    <property type="protein sequence ID" value="MFC6171463.1"/>
    <property type="molecule type" value="Genomic_DNA"/>
</dbReference>
<dbReference type="RefSeq" id="WP_125553156.1">
    <property type="nucleotide sequence ID" value="NZ_JBHSSL010000110.1"/>
</dbReference>
<accession>A0ABW1RID8</accession>
<reference evidence="5" key="1">
    <citation type="journal article" date="2019" name="Int. J. Syst. Evol. Microbiol.">
        <title>The Global Catalogue of Microorganisms (GCM) 10K type strain sequencing project: providing services to taxonomists for standard genome sequencing and annotation.</title>
        <authorList>
            <consortium name="The Broad Institute Genomics Platform"/>
            <consortium name="The Broad Institute Genome Sequencing Center for Infectious Disease"/>
            <person name="Wu L."/>
            <person name="Ma J."/>
        </authorList>
    </citation>
    <scope>NUCLEOTIDE SEQUENCE [LARGE SCALE GENOMIC DNA]</scope>
    <source>
        <strain evidence="5">CCM 8904</strain>
    </source>
</reference>
<name>A0ABW1RID8_9LACO</name>
<proteinExistence type="predicted"/>
<protein>
    <submittedName>
        <fullName evidence="4">Glycosyltransferase family 8 protein</fullName>
    </submittedName>
</protein>
<evidence type="ECO:0000313" key="5">
    <source>
        <dbReference type="Proteomes" id="UP001596289"/>
    </source>
</evidence>
<comment type="caution">
    <text evidence="4">The sequence shown here is derived from an EMBL/GenBank/DDBJ whole genome shotgun (WGS) entry which is preliminary data.</text>
</comment>
<keyword evidence="1" id="KW-0328">Glycosyltransferase</keyword>
<dbReference type="Pfam" id="PF01501">
    <property type="entry name" value="Glyco_transf_8"/>
    <property type="match status" value="1"/>
</dbReference>
<keyword evidence="3" id="KW-0479">Metal-binding</keyword>
<dbReference type="InterPro" id="IPR050748">
    <property type="entry name" value="Glycosyltrans_8_dom-fam"/>
</dbReference>
<organism evidence="4 5">
    <name type="scientific">Loigolactobacillus jiayinensis</name>
    <dbReference type="NCBI Taxonomy" id="2486016"/>
    <lineage>
        <taxon>Bacteria</taxon>
        <taxon>Bacillati</taxon>
        <taxon>Bacillota</taxon>
        <taxon>Bacilli</taxon>
        <taxon>Lactobacillales</taxon>
        <taxon>Lactobacillaceae</taxon>
        <taxon>Loigolactobacillus</taxon>
    </lineage>
</organism>
<dbReference type="CDD" id="cd04194">
    <property type="entry name" value="GT8_A4GalT_like"/>
    <property type="match status" value="1"/>
</dbReference>
<dbReference type="InterPro" id="IPR029044">
    <property type="entry name" value="Nucleotide-diphossugar_trans"/>
</dbReference>
<dbReference type="SUPFAM" id="SSF53448">
    <property type="entry name" value="Nucleotide-diphospho-sugar transferases"/>
    <property type="match status" value="1"/>
</dbReference>
<dbReference type="PANTHER" id="PTHR13778:SF47">
    <property type="entry name" value="LIPOPOLYSACCHARIDE 1,3-GALACTOSYLTRANSFERASE"/>
    <property type="match status" value="1"/>
</dbReference>
<keyword evidence="2" id="KW-0808">Transferase</keyword>
<dbReference type="PANTHER" id="PTHR13778">
    <property type="entry name" value="GLYCOSYLTRANSFERASE 8 DOMAIN-CONTAINING PROTEIN"/>
    <property type="match status" value="1"/>
</dbReference>
<dbReference type="Proteomes" id="UP001596289">
    <property type="component" value="Unassembled WGS sequence"/>
</dbReference>
<gene>
    <name evidence="4" type="ORF">ACFQGP_12965</name>
</gene>
<evidence type="ECO:0000313" key="4">
    <source>
        <dbReference type="EMBL" id="MFC6171463.1"/>
    </source>
</evidence>
<evidence type="ECO:0000256" key="1">
    <source>
        <dbReference type="ARBA" id="ARBA00022676"/>
    </source>
</evidence>
<dbReference type="InterPro" id="IPR002495">
    <property type="entry name" value="Glyco_trans_8"/>
</dbReference>
<evidence type="ECO:0000256" key="2">
    <source>
        <dbReference type="ARBA" id="ARBA00022679"/>
    </source>
</evidence>
<dbReference type="Gene3D" id="3.90.550.10">
    <property type="entry name" value="Spore Coat Polysaccharide Biosynthesis Protein SpsA, Chain A"/>
    <property type="match status" value="1"/>
</dbReference>